<accession>A0A0G4IM89</accession>
<evidence type="ECO:0000313" key="5">
    <source>
        <dbReference type="Proteomes" id="UP000290189"/>
    </source>
</evidence>
<dbReference type="SUPFAM" id="SSF51126">
    <property type="entry name" value="Pectin lyase-like"/>
    <property type="match status" value="1"/>
</dbReference>
<dbReference type="Proteomes" id="UP000039324">
    <property type="component" value="Unassembled WGS sequence"/>
</dbReference>
<dbReference type="EMBL" id="CDSF01000057">
    <property type="protein sequence ID" value="CEO96207.1"/>
    <property type="molecule type" value="Genomic_DNA"/>
</dbReference>
<geneLocation type="mitochondrion" evidence="3"/>
<dbReference type="InterPro" id="IPR012334">
    <property type="entry name" value="Pectin_lyas_fold"/>
</dbReference>
<reference evidence="3 5" key="2">
    <citation type="submission" date="2018-03" db="EMBL/GenBank/DDBJ databases">
        <authorList>
            <person name="Fogelqvist J."/>
        </authorList>
    </citation>
    <scope>NUCLEOTIDE SEQUENCE [LARGE SCALE GENOMIC DNA]</scope>
</reference>
<proteinExistence type="predicted"/>
<reference evidence="2 4" key="1">
    <citation type="submission" date="2015-02" db="EMBL/GenBank/DDBJ databases">
        <authorList>
            <person name="Chooi Y.-H."/>
        </authorList>
    </citation>
    <scope>NUCLEOTIDE SEQUENCE [LARGE SCALE GENOMIC DNA]</scope>
    <source>
        <strain evidence="2">E3</strain>
    </source>
</reference>
<keyword evidence="4" id="KW-1185">Reference proteome</keyword>
<evidence type="ECO:0008006" key="6">
    <source>
        <dbReference type="Google" id="ProtNLM"/>
    </source>
</evidence>
<organism evidence="2 4">
    <name type="scientific">Plasmodiophora brassicae</name>
    <name type="common">Clubroot disease agent</name>
    <dbReference type="NCBI Taxonomy" id="37360"/>
    <lineage>
        <taxon>Eukaryota</taxon>
        <taxon>Sar</taxon>
        <taxon>Rhizaria</taxon>
        <taxon>Endomyxa</taxon>
        <taxon>Phytomyxea</taxon>
        <taxon>Plasmodiophorida</taxon>
        <taxon>Plasmodiophoridae</taxon>
        <taxon>Plasmodiophora</taxon>
    </lineage>
</organism>
<evidence type="ECO:0000313" key="4">
    <source>
        <dbReference type="Proteomes" id="UP000039324"/>
    </source>
</evidence>
<dbReference type="EMBL" id="OVEO01000011">
    <property type="protein sequence ID" value="SPQ99140.1"/>
    <property type="molecule type" value="Genomic_DNA"/>
</dbReference>
<dbReference type="AlphaFoldDB" id="A0A0G4IM89"/>
<dbReference type="InterPro" id="IPR011050">
    <property type="entry name" value="Pectin_lyase_fold/virulence"/>
</dbReference>
<feature type="region of interest" description="Disordered" evidence="1">
    <location>
        <begin position="1"/>
        <end position="23"/>
    </location>
</feature>
<gene>
    <name evidence="2" type="ORF">PBRA_004878</name>
    <name evidence="3" type="ORF">PLBR_LOCUS6355</name>
</gene>
<name>A0A0G4IM89_PLABS</name>
<protein>
    <recommendedName>
        <fullName evidence="6">Right handed beta helix domain-containing protein</fullName>
    </recommendedName>
</protein>
<evidence type="ECO:0000313" key="3">
    <source>
        <dbReference type="EMBL" id="SPQ99140.1"/>
    </source>
</evidence>
<sequence>MSSLGAPGVSSTTLSIEGTTTPGCQRREFATQRTLLQVWRSVDESGSDVAHAHGLRRPLAASCMLDLRVHARPTWLERCAESIGASPHCGPGAAVFVPRLMWSSTLTVVVRRWAAGSTLTTEPVRVGRELTVREMMAQCQDGAAGDPPTVFMDSGGIHDPWPLFPDMIEMCDLDQPLSVLKQLGFARFTLCPSDDDSCRNDLIVNAPTKPAPKRMLTSVKEKNAKNRKLQAKRVTVMYDKRILIVDPTRSADLPSFTTITDALEAAEDGDQIVVSEGTYTERIEIRKAIMLRAVDSARAGNVVLTSKNVTLPAVKIMVSGVTIRGITAIKKSSPRSKRYPAVIDVDRRLDRIVIADCVIDGSWEHKPCTLAFEPKCLCGSRCHGIFFDVGSNGRVERCVIKNSSDCALVVNPDGSVVVVDTEIRKTHGIGVWVPSRTVRSRPPCPVVHGIRCAVEDCRTPFMAQDGQIVFDDDSVARLTTGRVG</sequence>
<evidence type="ECO:0000313" key="2">
    <source>
        <dbReference type="EMBL" id="CEO96207.1"/>
    </source>
</evidence>
<keyword evidence="3" id="KW-0496">Mitochondrion</keyword>
<dbReference type="Gene3D" id="2.160.20.10">
    <property type="entry name" value="Single-stranded right-handed beta-helix, Pectin lyase-like"/>
    <property type="match status" value="1"/>
</dbReference>
<dbReference type="Proteomes" id="UP000290189">
    <property type="component" value="Unassembled WGS sequence"/>
</dbReference>
<evidence type="ECO:0000256" key="1">
    <source>
        <dbReference type="SAM" id="MobiDB-lite"/>
    </source>
</evidence>